<dbReference type="Gene3D" id="3.40.50.1820">
    <property type="entry name" value="alpha/beta hydrolase"/>
    <property type="match status" value="2"/>
</dbReference>
<sequence>MLRRCLIAIALTAASWAHADTGRHADDAYRVGQTVRTFKPDAPREWRGAQTNALVTRIWYPADSTTPVVAHDIGPPGHPIFRGHPAADNAAVATNRARYPLLLLSHGTAGSADELDWLAAALASRGYIVAGVNHPGNNALEPLTREGFVLWWERATDLSEALDGMLADPTFGKRIDPERIGAVGFSLGGYTILELAGARTDLQAFESYCRGPAADSTCHPPAAKNEPVRAEPLSAGAVASLKRSGASYRDPRVKAVFALAPALGKALDEQSLARIAIPIRLVAGTADTTAPPPANILHIAQFLPHARVSMIEGARHETFLDTCVATAVSTHAALCKEAPGVDRDAAHTLAIDAAVDFFQSSLIDRKGTTAPLAARSSESP</sequence>
<keyword evidence="1 5" id="KW-0378">Hydrolase</keyword>
<name>A0A1X7G6N2_TRICW</name>
<dbReference type="EMBL" id="FXAH01000013">
    <property type="protein sequence ID" value="SMF64395.1"/>
    <property type="molecule type" value="Genomic_DNA"/>
</dbReference>
<keyword evidence="3" id="KW-0443">Lipid metabolism</keyword>
<dbReference type="SUPFAM" id="SSF53474">
    <property type="entry name" value="alpha/beta-Hydrolases"/>
    <property type="match status" value="1"/>
</dbReference>
<accession>A0A1X7G6N2</accession>
<keyword evidence="2" id="KW-0442">Lipid degradation</keyword>
<organism evidence="5 6">
    <name type="scientific">Trinickia caryophylli</name>
    <name type="common">Paraburkholderia caryophylli</name>
    <dbReference type="NCBI Taxonomy" id="28094"/>
    <lineage>
        <taxon>Bacteria</taxon>
        <taxon>Pseudomonadati</taxon>
        <taxon>Pseudomonadota</taxon>
        <taxon>Betaproteobacteria</taxon>
        <taxon>Burkholderiales</taxon>
        <taxon>Burkholderiaceae</taxon>
        <taxon>Trinickia</taxon>
    </lineage>
</organism>
<evidence type="ECO:0000256" key="4">
    <source>
        <dbReference type="SAM" id="SignalP"/>
    </source>
</evidence>
<dbReference type="PIRSF" id="PIRSF031982">
    <property type="entry name" value="UCP031982_abhydr"/>
    <property type="match status" value="1"/>
</dbReference>
<dbReference type="GO" id="GO:0016042">
    <property type="term" value="P:lipid catabolic process"/>
    <property type="evidence" value="ECO:0007669"/>
    <property type="project" value="UniProtKB-KW"/>
</dbReference>
<evidence type="ECO:0000256" key="1">
    <source>
        <dbReference type="ARBA" id="ARBA00022801"/>
    </source>
</evidence>
<dbReference type="STRING" id="28094.SAMN06295900_113175"/>
<proteinExistence type="predicted"/>
<evidence type="ECO:0000313" key="5">
    <source>
        <dbReference type="EMBL" id="SMF64395.1"/>
    </source>
</evidence>
<dbReference type="PANTHER" id="PTHR10272">
    <property type="entry name" value="PLATELET-ACTIVATING FACTOR ACETYLHYDROLASE"/>
    <property type="match status" value="1"/>
</dbReference>
<dbReference type="Proteomes" id="UP000192911">
    <property type="component" value="Unassembled WGS sequence"/>
</dbReference>
<feature type="chain" id="PRO_5012078268" evidence="4">
    <location>
        <begin position="20"/>
        <end position="380"/>
    </location>
</feature>
<dbReference type="RefSeq" id="WP_085229423.1">
    <property type="nucleotide sequence ID" value="NZ_BSQD01000007.1"/>
</dbReference>
<protein>
    <submittedName>
        <fullName evidence="5">Predicted dienelactone hydrolase</fullName>
    </submittedName>
</protein>
<feature type="signal peptide" evidence="4">
    <location>
        <begin position="1"/>
        <end position="19"/>
    </location>
</feature>
<evidence type="ECO:0000256" key="3">
    <source>
        <dbReference type="ARBA" id="ARBA00023098"/>
    </source>
</evidence>
<keyword evidence="6" id="KW-1185">Reference proteome</keyword>
<dbReference type="OrthoDB" id="192696at2"/>
<evidence type="ECO:0000313" key="6">
    <source>
        <dbReference type="Proteomes" id="UP000192911"/>
    </source>
</evidence>
<keyword evidence="4" id="KW-0732">Signal</keyword>
<evidence type="ECO:0000256" key="2">
    <source>
        <dbReference type="ARBA" id="ARBA00022963"/>
    </source>
</evidence>
<dbReference type="GO" id="GO:0003847">
    <property type="term" value="F:1-alkyl-2-acetylglycerophosphocholine esterase activity"/>
    <property type="evidence" value="ECO:0007669"/>
    <property type="project" value="TreeGrafter"/>
</dbReference>
<dbReference type="InterPro" id="IPR029058">
    <property type="entry name" value="AB_hydrolase_fold"/>
</dbReference>
<dbReference type="PANTHER" id="PTHR10272:SF0">
    <property type="entry name" value="PLATELET-ACTIVATING FACTOR ACETYLHYDROLASE"/>
    <property type="match status" value="1"/>
</dbReference>
<gene>
    <name evidence="5" type="ORF">SAMN06295900_113175</name>
</gene>
<dbReference type="GeneID" id="95553315"/>
<dbReference type="AlphaFoldDB" id="A0A1X7G6N2"/>
<dbReference type="InterPro" id="IPR016986">
    <property type="entry name" value="UCP031982_abhydr"/>
</dbReference>
<dbReference type="Pfam" id="PF03403">
    <property type="entry name" value="PAF-AH_p_II"/>
    <property type="match status" value="1"/>
</dbReference>
<reference evidence="6" key="1">
    <citation type="submission" date="2017-04" db="EMBL/GenBank/DDBJ databases">
        <authorList>
            <person name="Varghese N."/>
            <person name="Submissions S."/>
        </authorList>
    </citation>
    <scope>NUCLEOTIDE SEQUENCE [LARGE SCALE GENOMIC DNA]</scope>
    <source>
        <strain evidence="6">Ballard 720</strain>
    </source>
</reference>